<dbReference type="AlphaFoldDB" id="A0A4D9EM89"/>
<feature type="region of interest" description="Disordered" evidence="1">
    <location>
        <begin position="1"/>
        <end position="48"/>
    </location>
</feature>
<name>A0A4D9EM89_9SAUR</name>
<evidence type="ECO:0000313" key="2">
    <source>
        <dbReference type="EMBL" id="TFK09233.1"/>
    </source>
</evidence>
<reference evidence="2 3" key="2">
    <citation type="submission" date="2019-04" db="EMBL/GenBank/DDBJ databases">
        <title>The genome sequence of big-headed turtle.</title>
        <authorList>
            <person name="Gong S."/>
        </authorList>
    </citation>
    <scope>NUCLEOTIDE SEQUENCE [LARGE SCALE GENOMIC DNA]</scope>
    <source>
        <strain evidence="2">DO16091913</strain>
        <tissue evidence="2">Muscle</tissue>
    </source>
</reference>
<reference evidence="2 3" key="1">
    <citation type="submission" date="2019-04" db="EMBL/GenBank/DDBJ databases">
        <title>Draft genome of the big-headed turtle Platysternon megacephalum.</title>
        <authorList>
            <person name="Gong S."/>
        </authorList>
    </citation>
    <scope>NUCLEOTIDE SEQUENCE [LARGE SCALE GENOMIC DNA]</scope>
    <source>
        <strain evidence="2">DO16091913</strain>
        <tissue evidence="2">Muscle</tissue>
    </source>
</reference>
<comment type="caution">
    <text evidence="2">The sequence shown here is derived from an EMBL/GenBank/DDBJ whole genome shotgun (WGS) entry which is preliminary data.</text>
</comment>
<organism evidence="2 3">
    <name type="scientific">Platysternon megacephalum</name>
    <name type="common">big-headed turtle</name>
    <dbReference type="NCBI Taxonomy" id="55544"/>
    <lineage>
        <taxon>Eukaryota</taxon>
        <taxon>Metazoa</taxon>
        <taxon>Chordata</taxon>
        <taxon>Craniata</taxon>
        <taxon>Vertebrata</taxon>
        <taxon>Euteleostomi</taxon>
        <taxon>Archelosauria</taxon>
        <taxon>Testudinata</taxon>
        <taxon>Testudines</taxon>
        <taxon>Cryptodira</taxon>
        <taxon>Durocryptodira</taxon>
        <taxon>Testudinoidea</taxon>
        <taxon>Platysternidae</taxon>
        <taxon>Platysternon</taxon>
    </lineage>
</organism>
<protein>
    <submittedName>
        <fullName evidence="2">Harmonin</fullName>
    </submittedName>
</protein>
<keyword evidence="3" id="KW-1185">Reference proteome</keyword>
<proteinExistence type="predicted"/>
<sequence>MDITHTTSWHRPPHPDSVTPPVSQPGQPAQPFLLGCNPCSSQQEPPSLSASNILAREASLALPGPLTVPLARAFEPWRWQWVGPSIAPLPSTLPCPQLQLEPTGSS</sequence>
<dbReference type="Proteomes" id="UP000297703">
    <property type="component" value="Unassembled WGS sequence"/>
</dbReference>
<accession>A0A4D9EM89</accession>
<gene>
    <name evidence="2" type="ORF">DR999_PMT07679</name>
</gene>
<dbReference type="EMBL" id="QXTE01000055">
    <property type="protein sequence ID" value="TFK09233.1"/>
    <property type="molecule type" value="Genomic_DNA"/>
</dbReference>
<evidence type="ECO:0000313" key="3">
    <source>
        <dbReference type="Proteomes" id="UP000297703"/>
    </source>
</evidence>
<evidence type="ECO:0000256" key="1">
    <source>
        <dbReference type="SAM" id="MobiDB-lite"/>
    </source>
</evidence>
<feature type="compositionally biased region" description="Polar residues" evidence="1">
    <location>
        <begin position="38"/>
        <end position="48"/>
    </location>
</feature>